<proteinExistence type="predicted"/>
<evidence type="ECO:0000256" key="1">
    <source>
        <dbReference type="ARBA" id="ARBA00022723"/>
    </source>
</evidence>
<evidence type="ECO:0000256" key="3">
    <source>
        <dbReference type="ARBA" id="ARBA00022771"/>
    </source>
</evidence>
<dbReference type="InterPro" id="IPR036236">
    <property type="entry name" value="Znf_C2H2_sf"/>
</dbReference>
<accession>A0A0G4MI60</accession>
<feature type="compositionally biased region" description="Polar residues" evidence="6">
    <location>
        <begin position="71"/>
        <end position="102"/>
    </location>
</feature>
<feature type="region of interest" description="Disordered" evidence="6">
    <location>
        <begin position="1"/>
        <end position="305"/>
    </location>
</feature>
<dbReference type="PROSITE" id="PS00028">
    <property type="entry name" value="ZINC_FINGER_C2H2_1"/>
    <property type="match status" value="1"/>
</dbReference>
<name>A0A0G4MI60_VERLO</name>
<feature type="compositionally biased region" description="Polar residues" evidence="6">
    <location>
        <begin position="166"/>
        <end position="197"/>
    </location>
</feature>
<dbReference type="PROSITE" id="PS50157">
    <property type="entry name" value="ZINC_FINGER_C2H2_2"/>
    <property type="match status" value="1"/>
</dbReference>
<dbReference type="AlphaFoldDB" id="A0A0G4MI60"/>
<feature type="region of interest" description="Disordered" evidence="6">
    <location>
        <begin position="382"/>
        <end position="463"/>
    </location>
</feature>
<gene>
    <name evidence="8" type="ORF">BN1708_006243</name>
</gene>
<feature type="compositionally biased region" description="Polar residues" evidence="6">
    <location>
        <begin position="257"/>
        <end position="267"/>
    </location>
</feature>
<evidence type="ECO:0000256" key="2">
    <source>
        <dbReference type="ARBA" id="ARBA00022737"/>
    </source>
</evidence>
<dbReference type="EMBL" id="CVQH01022750">
    <property type="protein sequence ID" value="CRK33988.1"/>
    <property type="molecule type" value="Genomic_DNA"/>
</dbReference>
<feature type="domain" description="C2H2-type" evidence="7">
    <location>
        <begin position="674"/>
        <end position="704"/>
    </location>
</feature>
<keyword evidence="3 5" id="KW-0863">Zinc-finger</keyword>
<dbReference type="STRING" id="100787.A0A0G4MI60"/>
<dbReference type="GO" id="GO:0008270">
    <property type="term" value="F:zinc ion binding"/>
    <property type="evidence" value="ECO:0007669"/>
    <property type="project" value="UniProtKB-KW"/>
</dbReference>
<keyword evidence="2" id="KW-0677">Repeat</keyword>
<dbReference type="InterPro" id="IPR051580">
    <property type="entry name" value="ZnF-Chromatin_assoc"/>
</dbReference>
<dbReference type="InterPro" id="IPR013087">
    <property type="entry name" value="Znf_C2H2_type"/>
</dbReference>
<feature type="compositionally biased region" description="Polar residues" evidence="6">
    <location>
        <begin position="384"/>
        <end position="393"/>
    </location>
</feature>
<evidence type="ECO:0000256" key="4">
    <source>
        <dbReference type="ARBA" id="ARBA00022833"/>
    </source>
</evidence>
<feature type="compositionally biased region" description="Polar residues" evidence="6">
    <location>
        <begin position="406"/>
        <end position="441"/>
    </location>
</feature>
<evidence type="ECO:0000256" key="6">
    <source>
        <dbReference type="SAM" id="MobiDB-lite"/>
    </source>
</evidence>
<dbReference type="PANTHER" id="PTHR23057:SF0">
    <property type="entry name" value="JUXTAPOSED WITH ANOTHER ZINC FINGER PROTEIN 1"/>
    <property type="match status" value="1"/>
</dbReference>
<keyword evidence="4" id="KW-0862">Zinc</keyword>
<evidence type="ECO:0000256" key="5">
    <source>
        <dbReference type="PROSITE-ProRule" id="PRU00042"/>
    </source>
</evidence>
<sequence length="798" mass="85090">MKSALRWFAPSPSSPSSTEDPKERDPSSRSAAAAASASASAHSHHFHAHTHALSSHATKAQHPSASRRSHSPGTTDSSSPLSDNIFTSPSPEYSHSASLTPNSPQPATPTDSYARDTAGLASSKPITIATPTRSSSNNSPTALPPKSSFDRNPFGIPEDQLVRSHSPGTTDSSSPLSDNVFTSPSPEYSHSASLTPNSPQPATPTDSYARDTAGLASSKPITIATPTRSSSNNSPTALPPKSSFDRNPFGIPEDQLVQDTDMTTGPSMDSAMGRSRQDSFVSAGPKPISMNNGSRDNASRQRRESLAGSLMAGASWGGMSLGSFIRDDMLMAGTSPFTHQQSPSLHSSSYLPKFEANFMKDFTCCGLNLSNLHELLQHYEEAHTQPSPNTTRNGPFATQFAPLSPPTGSRASSARPSIGSVSALGQQNVSKLQQSRPSPSISSAGMASMGVQMGQQSGQQHPMSTHMDELDAVEDMEMDDAVGHMEMDDDSQRTMHQTRQLFGQQQRPQLHVNSSGITQGLRTSQPTTPAAASFGFQHNPTVSSVNTPTLTTLQSPQQQRGSTGFQNNQMDSMVDEELPGMPMGGNMDLNGANFGGDMGFGNANNNNITNSEFCINDPGKHLFSPGGALTTQQRALQAQLVTLGFDPSQPNSAANTALIQKFSAMLHNEEQKPFKCPVIGCEKAYKNQNGLKYHKQHGHQTQQLHANEDGTFSIVNPETDAPYPGTLGMEKEKPFSCDVCGKRYKNLNGLKYHKGHSAPCNPDFKLLAAGLNMPGGLPGLMENQLGNLPGIGEDQQMM</sequence>
<evidence type="ECO:0000313" key="8">
    <source>
        <dbReference type="EMBL" id="CRK33988.1"/>
    </source>
</evidence>
<dbReference type="SUPFAM" id="SSF57667">
    <property type="entry name" value="beta-beta-alpha zinc fingers"/>
    <property type="match status" value="1"/>
</dbReference>
<feature type="compositionally biased region" description="Low complexity" evidence="6">
    <location>
        <begin position="28"/>
        <end position="41"/>
    </location>
</feature>
<dbReference type="Gene3D" id="3.30.160.60">
    <property type="entry name" value="Classic Zinc Finger"/>
    <property type="match status" value="2"/>
</dbReference>
<dbReference type="PANTHER" id="PTHR23057">
    <property type="entry name" value="JUXTAPOSED WITH ANOTHER ZINC FINGER PROTEIN 1"/>
    <property type="match status" value="1"/>
</dbReference>
<keyword evidence="9" id="KW-1185">Reference proteome</keyword>
<dbReference type="SMART" id="SM00355">
    <property type="entry name" value="ZnF_C2H2"/>
    <property type="match status" value="2"/>
</dbReference>
<feature type="compositionally biased region" description="Low complexity" evidence="6">
    <location>
        <begin position="442"/>
        <end position="460"/>
    </location>
</feature>
<evidence type="ECO:0000259" key="7">
    <source>
        <dbReference type="PROSITE" id="PS50157"/>
    </source>
</evidence>
<keyword evidence="1" id="KW-0479">Metal-binding</keyword>
<evidence type="ECO:0000313" key="9">
    <source>
        <dbReference type="Proteomes" id="UP000044602"/>
    </source>
</evidence>
<dbReference type="GO" id="GO:0005634">
    <property type="term" value="C:nucleus"/>
    <property type="evidence" value="ECO:0007669"/>
    <property type="project" value="TreeGrafter"/>
</dbReference>
<reference evidence="9" key="1">
    <citation type="submission" date="2015-05" db="EMBL/GenBank/DDBJ databases">
        <authorList>
            <person name="Fogelqvist Johan"/>
        </authorList>
    </citation>
    <scope>NUCLEOTIDE SEQUENCE [LARGE SCALE GENOMIC DNA]</scope>
</reference>
<organism evidence="8 9">
    <name type="scientific">Verticillium longisporum</name>
    <name type="common">Verticillium dahliae var. longisporum</name>
    <dbReference type="NCBI Taxonomy" id="100787"/>
    <lineage>
        <taxon>Eukaryota</taxon>
        <taxon>Fungi</taxon>
        <taxon>Dikarya</taxon>
        <taxon>Ascomycota</taxon>
        <taxon>Pezizomycotina</taxon>
        <taxon>Sordariomycetes</taxon>
        <taxon>Hypocreomycetidae</taxon>
        <taxon>Glomerellales</taxon>
        <taxon>Plectosphaerellaceae</taxon>
        <taxon>Verticillium</taxon>
    </lineage>
</organism>
<protein>
    <recommendedName>
        <fullName evidence="7">C2H2-type domain-containing protein</fullName>
    </recommendedName>
</protein>
<dbReference type="Proteomes" id="UP000044602">
    <property type="component" value="Unassembled WGS sequence"/>
</dbReference>